<dbReference type="AlphaFoldDB" id="A0A645ECT9"/>
<protein>
    <submittedName>
        <fullName evidence="2">Uncharacterized protein</fullName>
    </submittedName>
</protein>
<evidence type="ECO:0000256" key="1">
    <source>
        <dbReference type="SAM" id="Phobius"/>
    </source>
</evidence>
<proteinExistence type="predicted"/>
<evidence type="ECO:0000313" key="2">
    <source>
        <dbReference type="EMBL" id="MPM98908.1"/>
    </source>
</evidence>
<dbReference type="EMBL" id="VSSQ01045031">
    <property type="protein sequence ID" value="MPM98908.1"/>
    <property type="molecule type" value="Genomic_DNA"/>
</dbReference>
<gene>
    <name evidence="2" type="ORF">SDC9_146098</name>
</gene>
<accession>A0A645ECT9</accession>
<comment type="caution">
    <text evidence="2">The sequence shown here is derived from an EMBL/GenBank/DDBJ whole genome shotgun (WGS) entry which is preliminary data.</text>
</comment>
<organism evidence="2">
    <name type="scientific">bioreactor metagenome</name>
    <dbReference type="NCBI Taxonomy" id="1076179"/>
    <lineage>
        <taxon>unclassified sequences</taxon>
        <taxon>metagenomes</taxon>
        <taxon>ecological metagenomes</taxon>
    </lineage>
</organism>
<keyword evidence="1" id="KW-0812">Transmembrane</keyword>
<sequence length="138" mass="16131">MDEAQPRDVFVLIRVLDFIPEPFGRCIVKTAFVRVIPQAEFAVQLFQVALPGFVRRRVFLLIAKRAENALEHLFRVIGKRLVLALVLFVEFIVIVIVIIVGILCIFFRFALPFRFARIPKCRHLRFQDHPEINFRSDP</sequence>
<reference evidence="2" key="1">
    <citation type="submission" date="2019-08" db="EMBL/GenBank/DDBJ databases">
        <authorList>
            <person name="Kucharzyk K."/>
            <person name="Murdoch R.W."/>
            <person name="Higgins S."/>
            <person name="Loffler F."/>
        </authorList>
    </citation>
    <scope>NUCLEOTIDE SEQUENCE</scope>
</reference>
<keyword evidence="1" id="KW-1133">Transmembrane helix</keyword>
<feature type="transmembrane region" description="Helical" evidence="1">
    <location>
        <begin position="81"/>
        <end position="107"/>
    </location>
</feature>
<keyword evidence="1" id="KW-0472">Membrane</keyword>
<name>A0A645ECT9_9ZZZZ</name>